<gene>
    <name evidence="2" type="primary">pufX</name>
    <name evidence="2" type="ORF">GEU84_003780</name>
</gene>
<dbReference type="RefSeq" id="WP_152824422.1">
    <property type="nucleotide sequence ID" value="NZ_WHUT02000002.1"/>
</dbReference>
<dbReference type="InterPro" id="IPR020169">
    <property type="entry name" value="Intrinsic_membrane_PufX"/>
</dbReference>
<keyword evidence="3" id="KW-1185">Reference proteome</keyword>
<dbReference type="Gene3D" id="1.20.5.920">
    <property type="entry name" value="rhodobacter sphaeroides pufx membrane protein"/>
    <property type="match status" value="1"/>
</dbReference>
<keyword evidence="1" id="KW-0812">Transmembrane</keyword>
<sequence>MSDKPYFEENREATLRSWILMNMLRGAGWAAVLVFGIIGFLVILRALAWFLPENPNAALDVIRGGAELASRLV</sequence>
<dbReference type="Pfam" id="PF11511">
    <property type="entry name" value="RhodobacterPufX"/>
    <property type="match status" value="1"/>
</dbReference>
<dbReference type="Proteomes" id="UP000484076">
    <property type="component" value="Unassembled WGS sequence"/>
</dbReference>
<organism evidence="2 3">
    <name type="scientific">Fertoeibacter niger</name>
    <dbReference type="NCBI Taxonomy" id="2656921"/>
    <lineage>
        <taxon>Bacteria</taxon>
        <taxon>Pseudomonadati</taxon>
        <taxon>Pseudomonadota</taxon>
        <taxon>Alphaproteobacteria</taxon>
        <taxon>Rhodobacterales</taxon>
        <taxon>Paracoccaceae</taxon>
        <taxon>Fertoeibacter</taxon>
    </lineage>
</organism>
<proteinExistence type="predicted"/>
<dbReference type="EMBL" id="WHUT02000002">
    <property type="protein sequence ID" value="NUB43493.1"/>
    <property type="molecule type" value="Genomic_DNA"/>
</dbReference>
<evidence type="ECO:0000313" key="3">
    <source>
        <dbReference type="Proteomes" id="UP000484076"/>
    </source>
</evidence>
<comment type="caution">
    <text evidence="2">The sequence shown here is derived from an EMBL/GenBank/DDBJ whole genome shotgun (WGS) entry which is preliminary data.</text>
</comment>
<evidence type="ECO:0000313" key="2">
    <source>
        <dbReference type="EMBL" id="NUB43493.1"/>
    </source>
</evidence>
<dbReference type="AlphaFoldDB" id="A0A8X8H0W2"/>
<evidence type="ECO:0000256" key="1">
    <source>
        <dbReference type="SAM" id="Phobius"/>
    </source>
</evidence>
<reference evidence="2" key="1">
    <citation type="submission" date="2020-05" db="EMBL/GenBank/DDBJ databases">
        <title>Fertoebacter nigrum gen. nov., sp. nov., a new member of the family Rhodobacteraceae.</title>
        <authorList>
            <person name="Szuroczki S."/>
            <person name="Abbaszade G."/>
            <person name="Buni D."/>
            <person name="Schumann P."/>
            <person name="Toth E."/>
        </authorList>
    </citation>
    <scope>NUCLEOTIDE SEQUENCE</scope>
    <source>
        <strain evidence="2">RG-N-1a</strain>
    </source>
</reference>
<keyword evidence="1" id="KW-1133">Transmembrane helix</keyword>
<accession>A0A8X8H0W2</accession>
<name>A0A8X8H0W2_9RHOB</name>
<feature type="transmembrane region" description="Helical" evidence="1">
    <location>
        <begin position="26"/>
        <end position="51"/>
    </location>
</feature>
<keyword evidence="1" id="KW-0472">Membrane</keyword>
<protein>
    <submittedName>
        <fullName evidence="2">RC-LH1 core complex protein PufX</fullName>
    </submittedName>
</protein>